<organism evidence="2">
    <name type="scientific">Cacopsylla melanoneura</name>
    <dbReference type="NCBI Taxonomy" id="428564"/>
    <lineage>
        <taxon>Eukaryota</taxon>
        <taxon>Metazoa</taxon>
        <taxon>Ecdysozoa</taxon>
        <taxon>Arthropoda</taxon>
        <taxon>Hexapoda</taxon>
        <taxon>Insecta</taxon>
        <taxon>Pterygota</taxon>
        <taxon>Neoptera</taxon>
        <taxon>Paraneoptera</taxon>
        <taxon>Hemiptera</taxon>
        <taxon>Sternorrhyncha</taxon>
        <taxon>Psylloidea</taxon>
        <taxon>Psyllidae</taxon>
        <taxon>Psyllinae</taxon>
        <taxon>Cacopsylla</taxon>
    </lineage>
</organism>
<evidence type="ECO:0000256" key="1">
    <source>
        <dbReference type="SAM" id="Phobius"/>
    </source>
</evidence>
<accession>A0A8D8RHE0</accession>
<feature type="transmembrane region" description="Helical" evidence="1">
    <location>
        <begin position="88"/>
        <end position="114"/>
    </location>
</feature>
<proteinExistence type="predicted"/>
<feature type="transmembrane region" description="Helical" evidence="1">
    <location>
        <begin position="60"/>
        <end position="76"/>
    </location>
</feature>
<keyword evidence="1" id="KW-1133">Transmembrane helix</keyword>
<sequence>MENELPLRFCWLLPFTTARETCCGMNLKTRCLILPALFTIISLLGLTIDLVDDTVKDTGFALLVLIVVACIMIAIIKENTRFVKYVFYFYAIWLVLQIATIPLLFYPLAFFILSGNYPDAIWIIVSYFICLVILHSQLSLLSRFHKQIKERNNLLKKSWEHGESI</sequence>
<feature type="transmembrane region" description="Helical" evidence="1">
    <location>
        <begin position="31"/>
        <end position="48"/>
    </location>
</feature>
<feature type="transmembrane region" description="Helical" evidence="1">
    <location>
        <begin position="120"/>
        <end position="141"/>
    </location>
</feature>
<name>A0A8D8RHE0_9HEMI</name>
<keyword evidence="1" id="KW-0812">Transmembrane</keyword>
<dbReference type="AlphaFoldDB" id="A0A8D8RHE0"/>
<dbReference type="EMBL" id="HBUF01153445">
    <property type="protein sequence ID" value="CAG6648642.1"/>
    <property type="molecule type" value="Transcribed_RNA"/>
</dbReference>
<protein>
    <submittedName>
        <fullName evidence="2">Uncharacterized protein</fullName>
    </submittedName>
</protein>
<keyword evidence="1" id="KW-0472">Membrane</keyword>
<evidence type="ECO:0000313" key="2">
    <source>
        <dbReference type="EMBL" id="CAG6648642.1"/>
    </source>
</evidence>
<reference evidence="2" key="1">
    <citation type="submission" date="2021-05" db="EMBL/GenBank/DDBJ databases">
        <authorList>
            <person name="Alioto T."/>
            <person name="Alioto T."/>
            <person name="Gomez Garrido J."/>
        </authorList>
    </citation>
    <scope>NUCLEOTIDE SEQUENCE</scope>
</reference>